<name>A0A1G2C6G5_9BACT</name>
<organism evidence="2 3">
    <name type="scientific">Candidatus Liptonbacteria bacterium GWB1_49_6</name>
    <dbReference type="NCBI Taxonomy" id="1798644"/>
    <lineage>
        <taxon>Bacteria</taxon>
        <taxon>Candidatus Liptoniibacteriota</taxon>
    </lineage>
</organism>
<reference evidence="2 3" key="1">
    <citation type="journal article" date="2016" name="Nat. Commun.">
        <title>Thousands of microbial genomes shed light on interconnected biogeochemical processes in an aquifer system.</title>
        <authorList>
            <person name="Anantharaman K."/>
            <person name="Brown C.T."/>
            <person name="Hug L.A."/>
            <person name="Sharon I."/>
            <person name="Castelle C.J."/>
            <person name="Probst A.J."/>
            <person name="Thomas B.C."/>
            <person name="Singh A."/>
            <person name="Wilkins M.J."/>
            <person name="Karaoz U."/>
            <person name="Brodie E.L."/>
            <person name="Williams K.H."/>
            <person name="Hubbard S.S."/>
            <person name="Banfield J.F."/>
        </authorList>
    </citation>
    <scope>NUCLEOTIDE SEQUENCE [LARGE SCALE GENOMIC DNA]</scope>
</reference>
<accession>A0A1G2C6G5</accession>
<feature type="compositionally biased region" description="Basic and acidic residues" evidence="1">
    <location>
        <begin position="42"/>
        <end position="61"/>
    </location>
</feature>
<dbReference type="AlphaFoldDB" id="A0A1G2C6G5"/>
<gene>
    <name evidence="2" type="ORF">A2122_00020</name>
</gene>
<comment type="caution">
    <text evidence="2">The sequence shown here is derived from an EMBL/GenBank/DDBJ whole genome shotgun (WGS) entry which is preliminary data.</text>
</comment>
<protein>
    <submittedName>
        <fullName evidence="2">Uncharacterized protein</fullName>
    </submittedName>
</protein>
<evidence type="ECO:0000313" key="3">
    <source>
        <dbReference type="Proteomes" id="UP000176648"/>
    </source>
</evidence>
<evidence type="ECO:0000256" key="1">
    <source>
        <dbReference type="SAM" id="MobiDB-lite"/>
    </source>
</evidence>
<feature type="region of interest" description="Disordered" evidence="1">
    <location>
        <begin position="40"/>
        <end position="61"/>
    </location>
</feature>
<proteinExistence type="predicted"/>
<dbReference type="EMBL" id="MHKU01000015">
    <property type="protein sequence ID" value="OGY96968.1"/>
    <property type="molecule type" value="Genomic_DNA"/>
</dbReference>
<sequence length="61" mass="6822">MEHYICTGGCNAVSETPGTCQDEDCSKRGEPLDLCECEDGEHEGRQRQVEEEGEGEEKMKE</sequence>
<dbReference type="STRING" id="1798644.A2122_00020"/>
<dbReference type="Proteomes" id="UP000176648">
    <property type="component" value="Unassembled WGS sequence"/>
</dbReference>
<evidence type="ECO:0000313" key="2">
    <source>
        <dbReference type="EMBL" id="OGY96968.1"/>
    </source>
</evidence>